<gene>
    <name evidence="2" type="ORF">GNLVRS02_ARAD1C02706g</name>
</gene>
<feature type="region of interest" description="Disordered" evidence="1">
    <location>
        <begin position="1"/>
        <end position="38"/>
    </location>
</feature>
<dbReference type="EMBL" id="HG937693">
    <property type="protein sequence ID" value="CDP34012.1"/>
    <property type="molecule type" value="Genomic_DNA"/>
</dbReference>
<feature type="compositionally biased region" description="Basic and acidic residues" evidence="1">
    <location>
        <begin position="28"/>
        <end position="38"/>
    </location>
</feature>
<feature type="compositionally biased region" description="Basic residues" evidence="1">
    <location>
        <begin position="1"/>
        <end position="10"/>
    </location>
</feature>
<organism evidence="2">
    <name type="scientific">Blastobotrys adeninivorans</name>
    <name type="common">Yeast</name>
    <name type="synonym">Arxula adeninivorans</name>
    <dbReference type="NCBI Taxonomy" id="409370"/>
    <lineage>
        <taxon>Eukaryota</taxon>
        <taxon>Fungi</taxon>
        <taxon>Dikarya</taxon>
        <taxon>Ascomycota</taxon>
        <taxon>Saccharomycotina</taxon>
        <taxon>Dipodascomycetes</taxon>
        <taxon>Dipodascales</taxon>
        <taxon>Trichomonascaceae</taxon>
        <taxon>Blastobotrys</taxon>
    </lineage>
</organism>
<reference evidence="2" key="2">
    <citation type="submission" date="2014-06" db="EMBL/GenBank/DDBJ databases">
        <title>The complete genome of Blastobotrys (Arxula) adeninivorans LS3 - a yeast of biotechnological interest.</title>
        <authorList>
            <person name="Kunze G."/>
            <person name="Gaillardin C."/>
            <person name="Czernicka M."/>
            <person name="Durrens P."/>
            <person name="Martin T."/>
            <person name="Boer E."/>
            <person name="Gabaldon T."/>
            <person name="Cruz J."/>
            <person name="Talla E."/>
            <person name="Marck C."/>
            <person name="Goffeau A."/>
            <person name="Barbe V."/>
            <person name="Baret P."/>
            <person name="Baronian K."/>
            <person name="Beier S."/>
            <person name="Bleykasten C."/>
            <person name="Bode R."/>
            <person name="Casaregola S."/>
            <person name="Despons L."/>
            <person name="Fairhead C."/>
            <person name="Giersberg M."/>
            <person name="Gierski P."/>
            <person name="Hahnel U."/>
            <person name="Hartmann A."/>
            <person name="Jankowska D."/>
            <person name="Jubin C."/>
            <person name="Jung P."/>
            <person name="Lafontaine I."/>
            <person name="Leh-Louis V."/>
            <person name="Lemaire M."/>
            <person name="Marcet-Houben M."/>
            <person name="Mascher M."/>
            <person name="Morel G."/>
            <person name="Richard G.-F."/>
            <person name="Riechen J."/>
            <person name="Sacerdot C."/>
            <person name="Sarkar A."/>
            <person name="Savel G."/>
            <person name="Schacherer J."/>
            <person name="Sherman D."/>
            <person name="Straub M.-L."/>
            <person name="Stein N."/>
            <person name="Thierry A."/>
            <person name="Trautwein-Schult A."/>
            <person name="Westhof E."/>
            <person name="Worch S."/>
            <person name="Dujon B."/>
            <person name="Souciet J.-L."/>
            <person name="Wincker P."/>
            <person name="Scholz U."/>
            <person name="Neuveglise N."/>
        </authorList>
    </citation>
    <scope>NUCLEOTIDE SEQUENCE</scope>
    <source>
        <strain evidence="2">LS3</strain>
    </source>
</reference>
<evidence type="ECO:0000256" key="1">
    <source>
        <dbReference type="SAM" id="MobiDB-lite"/>
    </source>
</evidence>
<proteinExistence type="predicted"/>
<dbReference type="PANTHER" id="PTHR39398:SF1">
    <property type="entry name" value="CSN8_PSMD8_EIF3K DOMAIN-CONTAINING PROTEIN"/>
    <property type="match status" value="1"/>
</dbReference>
<dbReference type="PANTHER" id="PTHR39398">
    <property type="entry name" value="YALI0F14311P"/>
    <property type="match status" value="1"/>
</dbReference>
<protein>
    <submittedName>
        <fullName evidence="2">ARAD1C02706p</fullName>
    </submittedName>
</protein>
<accession>A0A060T530</accession>
<reference evidence="2" key="1">
    <citation type="submission" date="2014-02" db="EMBL/GenBank/DDBJ databases">
        <authorList>
            <person name="Genoscope - CEA"/>
        </authorList>
    </citation>
    <scope>NUCLEOTIDE SEQUENCE</scope>
    <source>
        <strain evidence="2">LS3</strain>
    </source>
</reference>
<sequence>MDQEKLRKRAERFAKPVERPQEYGLPSRGEDRRLTEDKRARQQLYARVQTEFVQYCHDHDKTIAGHSLAQLALESISPKIRHQWRSSHSESSLHCPESSKVTIESILMSLRKLREAVLATPDIFSKHIYLLSVKAALIAGQYQTYLPALRHLMALEEKKLLLKHETQLVYDLYVIHMANQRERQEVSSHIHLASPSAQTAALAFLTGNYFRWINGFKSEKNPWRYLVMAQGHPSIVKQALEAISKSYMTMKVSSLETLTACSWPDLLNYGCTFTRENDTVVIRRRNTNTARASSNNK</sequence>
<name>A0A060T530_BLAAD</name>
<dbReference type="PhylomeDB" id="A0A060T530"/>
<feature type="compositionally biased region" description="Basic and acidic residues" evidence="1">
    <location>
        <begin position="11"/>
        <end position="21"/>
    </location>
</feature>
<evidence type="ECO:0000313" key="2">
    <source>
        <dbReference type="EMBL" id="CDP34012.1"/>
    </source>
</evidence>
<dbReference type="AlphaFoldDB" id="A0A060T530"/>